<sequence>MLLSFAGPSKFFLIYVLCALLPPSPFQSPYLLSPCHLPTCGQLPNDFVPRLCNTQIATFFQSGISDDCNRLGHTVILLVDLRVPPDGLGMLPGGC</sequence>
<dbReference type="EMBL" id="VSWC01000079">
    <property type="protein sequence ID" value="KAA1095097.1"/>
    <property type="molecule type" value="Genomic_DNA"/>
</dbReference>
<feature type="signal peptide" evidence="1">
    <location>
        <begin position="1"/>
        <end position="26"/>
    </location>
</feature>
<protein>
    <recommendedName>
        <fullName evidence="4">Secreted protein</fullName>
    </recommendedName>
</protein>
<keyword evidence="3" id="KW-1185">Reference proteome</keyword>
<keyword evidence="1" id="KW-0732">Signal</keyword>
<evidence type="ECO:0000313" key="2">
    <source>
        <dbReference type="EMBL" id="KAA1095097.1"/>
    </source>
</evidence>
<dbReference type="AlphaFoldDB" id="A0A5B0P0L1"/>
<evidence type="ECO:0000256" key="1">
    <source>
        <dbReference type="SAM" id="SignalP"/>
    </source>
</evidence>
<feature type="chain" id="PRO_5023122428" description="Secreted protein" evidence="1">
    <location>
        <begin position="27"/>
        <end position="95"/>
    </location>
</feature>
<accession>A0A5B0P0L1</accession>
<evidence type="ECO:0008006" key="4">
    <source>
        <dbReference type="Google" id="ProtNLM"/>
    </source>
</evidence>
<proteinExistence type="predicted"/>
<dbReference type="Proteomes" id="UP000324748">
    <property type="component" value="Unassembled WGS sequence"/>
</dbReference>
<organism evidence="2 3">
    <name type="scientific">Puccinia graminis f. sp. tritici</name>
    <dbReference type="NCBI Taxonomy" id="56615"/>
    <lineage>
        <taxon>Eukaryota</taxon>
        <taxon>Fungi</taxon>
        <taxon>Dikarya</taxon>
        <taxon>Basidiomycota</taxon>
        <taxon>Pucciniomycotina</taxon>
        <taxon>Pucciniomycetes</taxon>
        <taxon>Pucciniales</taxon>
        <taxon>Pucciniaceae</taxon>
        <taxon>Puccinia</taxon>
    </lineage>
</organism>
<gene>
    <name evidence="2" type="ORF">PGT21_035506</name>
</gene>
<reference evidence="2 3" key="1">
    <citation type="submission" date="2019-05" db="EMBL/GenBank/DDBJ databases">
        <title>Emergence of the Ug99 lineage of the wheat stem rust pathogen through somatic hybridization.</title>
        <authorList>
            <person name="Li F."/>
            <person name="Upadhyaya N.M."/>
            <person name="Sperschneider J."/>
            <person name="Matny O."/>
            <person name="Nguyen-Phuc H."/>
            <person name="Mago R."/>
            <person name="Raley C."/>
            <person name="Miller M.E."/>
            <person name="Silverstein K.A.T."/>
            <person name="Henningsen E."/>
            <person name="Hirsch C.D."/>
            <person name="Visser B."/>
            <person name="Pretorius Z.A."/>
            <person name="Steffenson B.J."/>
            <person name="Schwessinger B."/>
            <person name="Dodds P.N."/>
            <person name="Figueroa M."/>
        </authorList>
    </citation>
    <scope>NUCLEOTIDE SEQUENCE [LARGE SCALE GENOMIC DNA]</scope>
    <source>
        <strain evidence="2">21-0</strain>
    </source>
</reference>
<comment type="caution">
    <text evidence="2">The sequence shown here is derived from an EMBL/GenBank/DDBJ whole genome shotgun (WGS) entry which is preliminary data.</text>
</comment>
<evidence type="ECO:0000313" key="3">
    <source>
        <dbReference type="Proteomes" id="UP000324748"/>
    </source>
</evidence>
<name>A0A5B0P0L1_PUCGR</name>